<evidence type="ECO:0000256" key="5">
    <source>
        <dbReference type="ARBA" id="ARBA00022692"/>
    </source>
</evidence>
<keyword evidence="7 8" id="KW-0472">Membrane</keyword>
<dbReference type="PANTHER" id="PTHR21716:SF53">
    <property type="entry name" value="PERMEASE PERM-RELATED"/>
    <property type="match status" value="1"/>
</dbReference>
<evidence type="ECO:0000256" key="8">
    <source>
        <dbReference type="SAM" id="Phobius"/>
    </source>
</evidence>
<dbReference type="RefSeq" id="WP_071862015.1">
    <property type="nucleotide sequence ID" value="NZ_JBHLVS010000013.1"/>
</dbReference>
<dbReference type="GO" id="GO:0005886">
    <property type="term" value="C:plasma membrane"/>
    <property type="evidence" value="ECO:0007669"/>
    <property type="project" value="UniProtKB-SubCell"/>
</dbReference>
<feature type="transmembrane region" description="Helical" evidence="8">
    <location>
        <begin position="175"/>
        <end position="197"/>
    </location>
</feature>
<keyword evidence="3" id="KW-0813">Transport</keyword>
<evidence type="ECO:0000313" key="10">
    <source>
        <dbReference type="Proteomes" id="UP000183700"/>
    </source>
</evidence>
<gene>
    <name evidence="9" type="ORF">RV00_GL002204</name>
</gene>
<feature type="transmembrane region" description="Helical" evidence="8">
    <location>
        <begin position="20"/>
        <end position="40"/>
    </location>
</feature>
<name>A0A1L8SVE7_9ENTE</name>
<evidence type="ECO:0000256" key="6">
    <source>
        <dbReference type="ARBA" id="ARBA00022989"/>
    </source>
</evidence>
<evidence type="ECO:0000256" key="3">
    <source>
        <dbReference type="ARBA" id="ARBA00022448"/>
    </source>
</evidence>
<proteinExistence type="inferred from homology"/>
<feature type="transmembrane region" description="Helical" evidence="8">
    <location>
        <begin position="335"/>
        <end position="365"/>
    </location>
</feature>
<evidence type="ECO:0000256" key="4">
    <source>
        <dbReference type="ARBA" id="ARBA00022475"/>
    </source>
</evidence>
<reference evidence="9 10" key="1">
    <citation type="submission" date="2014-12" db="EMBL/GenBank/DDBJ databases">
        <title>Draft genome sequences of 29 type strains of Enterococci.</title>
        <authorList>
            <person name="Zhong Z."/>
            <person name="Sun Z."/>
            <person name="Liu W."/>
            <person name="Zhang W."/>
            <person name="Zhang H."/>
        </authorList>
    </citation>
    <scope>NUCLEOTIDE SEQUENCE [LARGE SCALE GENOMIC DNA]</scope>
    <source>
        <strain evidence="9 10">DSM 22802</strain>
    </source>
</reference>
<evidence type="ECO:0000313" key="9">
    <source>
        <dbReference type="EMBL" id="OJG36060.1"/>
    </source>
</evidence>
<dbReference type="EMBL" id="JXKM01000004">
    <property type="protein sequence ID" value="OJG36060.1"/>
    <property type="molecule type" value="Genomic_DNA"/>
</dbReference>
<dbReference type="AlphaFoldDB" id="A0A1L8SVE7"/>
<feature type="transmembrane region" description="Helical" evidence="8">
    <location>
        <begin position="263"/>
        <end position="290"/>
    </location>
</feature>
<dbReference type="Proteomes" id="UP000183700">
    <property type="component" value="Unassembled WGS sequence"/>
</dbReference>
<keyword evidence="5 8" id="KW-0812">Transmembrane</keyword>
<dbReference type="GO" id="GO:0055085">
    <property type="term" value="P:transmembrane transport"/>
    <property type="evidence" value="ECO:0007669"/>
    <property type="project" value="TreeGrafter"/>
</dbReference>
<feature type="transmembrane region" description="Helical" evidence="8">
    <location>
        <begin position="238"/>
        <end position="257"/>
    </location>
</feature>
<comment type="similarity">
    <text evidence="2">Belongs to the autoinducer-2 exporter (AI-2E) (TC 2.A.86) family.</text>
</comment>
<feature type="transmembrane region" description="Helical" evidence="8">
    <location>
        <begin position="83"/>
        <end position="105"/>
    </location>
</feature>
<dbReference type="InterPro" id="IPR002549">
    <property type="entry name" value="AI-2E-like"/>
</dbReference>
<keyword evidence="4" id="KW-1003">Cell membrane</keyword>
<accession>A0A1L8SVE7</accession>
<keyword evidence="6 8" id="KW-1133">Transmembrane helix</keyword>
<evidence type="ECO:0000256" key="7">
    <source>
        <dbReference type="ARBA" id="ARBA00023136"/>
    </source>
</evidence>
<comment type="subcellular location">
    <subcellularLocation>
        <location evidence="1">Cell membrane</location>
        <topology evidence="1">Multi-pass membrane protein</topology>
    </subcellularLocation>
</comment>
<feature type="transmembrane region" description="Helical" evidence="8">
    <location>
        <begin position="297"/>
        <end position="315"/>
    </location>
</feature>
<evidence type="ECO:0000256" key="1">
    <source>
        <dbReference type="ARBA" id="ARBA00004651"/>
    </source>
</evidence>
<sequence length="396" mass="44771">MERPSTKATRWIKFIGGRNLIFTLIAGVLLGALIFVFYHVRFIFNPVLVIFKTVFAPLLLALILYYLLDPIVNFFEKKGVKRLYSIIGIVVMLLLLIAAIIIWAVPRIYSQTASLVNDFPQHVENFNQALEELLSGTVLQNPLEELFDSVEDVVYQVFNTLSNSLGDIQSFVGDLFSTVSGFFVILFTAPIITFFLLKDASQFYRYFLKLLPPRFREDSKELGAILNSQVGDYLKGQFIVALANGLIVFIGFLIIGMPYGLPLAILVTVTSFIPYIGPFIAFVPCAVIALLHSFQMLLGLLVVWIVEQILNGNVIEPKVLGDQLKVHPVTIVLVLLVMGNLFGLFGLVFGIPTYTVFKAFGVFLFRKFKQRYNRYYGNDDGEYEDTEFSQEEYPNN</sequence>
<evidence type="ECO:0000256" key="2">
    <source>
        <dbReference type="ARBA" id="ARBA00009773"/>
    </source>
</evidence>
<dbReference type="OrthoDB" id="9793390at2"/>
<comment type="caution">
    <text evidence="9">The sequence shown here is derived from an EMBL/GenBank/DDBJ whole genome shotgun (WGS) entry which is preliminary data.</text>
</comment>
<feature type="transmembrane region" description="Helical" evidence="8">
    <location>
        <begin position="46"/>
        <end position="68"/>
    </location>
</feature>
<evidence type="ECO:0008006" key="11">
    <source>
        <dbReference type="Google" id="ProtNLM"/>
    </source>
</evidence>
<dbReference type="PANTHER" id="PTHR21716">
    <property type="entry name" value="TRANSMEMBRANE PROTEIN"/>
    <property type="match status" value="1"/>
</dbReference>
<dbReference type="Pfam" id="PF01594">
    <property type="entry name" value="AI-2E_transport"/>
    <property type="match status" value="1"/>
</dbReference>
<organism evidence="9 10">
    <name type="scientific">Enterococcus devriesei</name>
    <dbReference type="NCBI Taxonomy" id="319970"/>
    <lineage>
        <taxon>Bacteria</taxon>
        <taxon>Bacillati</taxon>
        <taxon>Bacillota</taxon>
        <taxon>Bacilli</taxon>
        <taxon>Lactobacillales</taxon>
        <taxon>Enterococcaceae</taxon>
        <taxon>Enterococcus</taxon>
    </lineage>
</organism>
<protein>
    <recommendedName>
        <fullName evidence="11">Permease</fullName>
    </recommendedName>
</protein>
<keyword evidence="10" id="KW-1185">Reference proteome</keyword>